<dbReference type="InterPro" id="IPR036691">
    <property type="entry name" value="Endo/exonu/phosph_ase_sf"/>
</dbReference>
<dbReference type="InterPro" id="IPR000477">
    <property type="entry name" value="RT_dom"/>
</dbReference>
<dbReference type="Proteomes" id="UP001151760">
    <property type="component" value="Unassembled WGS sequence"/>
</dbReference>
<comment type="caution">
    <text evidence="4">The sequence shown here is derived from an EMBL/GenBank/DDBJ whole genome shotgun (WGS) entry which is preliminary data.</text>
</comment>
<organism evidence="4 5">
    <name type="scientific">Tanacetum coccineum</name>
    <dbReference type="NCBI Taxonomy" id="301880"/>
    <lineage>
        <taxon>Eukaryota</taxon>
        <taxon>Viridiplantae</taxon>
        <taxon>Streptophyta</taxon>
        <taxon>Embryophyta</taxon>
        <taxon>Tracheophyta</taxon>
        <taxon>Spermatophyta</taxon>
        <taxon>Magnoliopsida</taxon>
        <taxon>eudicotyledons</taxon>
        <taxon>Gunneridae</taxon>
        <taxon>Pentapetalae</taxon>
        <taxon>asterids</taxon>
        <taxon>campanulids</taxon>
        <taxon>Asterales</taxon>
        <taxon>Asteraceae</taxon>
        <taxon>Asteroideae</taxon>
        <taxon>Anthemideae</taxon>
        <taxon>Anthemidinae</taxon>
        <taxon>Tanacetum</taxon>
    </lineage>
</organism>
<dbReference type="SUPFAM" id="SSF56219">
    <property type="entry name" value="DNase I-like"/>
    <property type="match status" value="1"/>
</dbReference>
<evidence type="ECO:0000259" key="2">
    <source>
        <dbReference type="Pfam" id="PF03372"/>
    </source>
</evidence>
<dbReference type="PANTHER" id="PTHR33116:SF84">
    <property type="entry name" value="RNA-DIRECTED DNA POLYMERASE"/>
    <property type="match status" value="1"/>
</dbReference>
<name>A0ABQ5DGB4_9ASTR</name>
<feature type="domain" description="Reverse transcriptase zinc-binding" evidence="3">
    <location>
        <begin position="744"/>
        <end position="828"/>
    </location>
</feature>
<evidence type="ECO:0000313" key="4">
    <source>
        <dbReference type="EMBL" id="GJT38286.1"/>
    </source>
</evidence>
<dbReference type="Pfam" id="PF03372">
    <property type="entry name" value="Exo_endo_phos"/>
    <property type="match status" value="1"/>
</dbReference>
<sequence length="1053" mass="122760">MDLKFGTWNVRGLCNAADKQNEVKKLIQEECLQFCAVVETHVKFKNIKKTCDNIFGSWDYTSNGEDNSKGCRIMLGWNANLIQAWMLSKNKQYMFFLMETIDKQSKFFCTVIYASNYGVERRQLWKELENQKIITHGVPWIILGDFNVTMKASEHSNGGSSISNDMMEFIDCVNSIEVDDLHSEGFFYTWTKSLKNPNCRTLKKLDRVMVNEVFLEKYQQAHEAFLPYLVSDHSPIIVKIPNGVKKKEEFFQKLKALKGNLKKMSWQNGNVFERVVILKEKVKECQIKVDKYPHDREVKEESVRLLEEYIEAKKEEYNLLCTTSNVHDINGRSDIFINKLTNDEAMEMVRPISDAEIKNAMFGIEDSKAPRPRWEIAGRAKFSINVSGESIGYFKGGRGLRQGDPISPYLFTLVMGVLTLIIKKNIESAEEFKYYYGCKRLKITSLCFADDLLVFCHGNCDSRILDIIPFNIGKLPVKYLGVPLITKKIGVKECKPLVDKVRTRVSNWKNKSLSYAGRLQLIASVLSSMQIFWTAVFLLPKQVIYDIERLLKGFLWCQGELTKGKAKVSWNSVCKPKEQGGLGLKNLRTWNEVLLMKHLWNVATKKETLWVKWIYMEKLKGKSIWEIECDSNSSFGWKSLLKLREKVRKHIWWKIGNGRKVNVWHDTWSSVCPLSDFIGTRDMYDARLKNDCTISEAVKDGKWCWPEDWNNEFDSLQHLQVPVILNEKEDYAVWVNNLGHEKKFKTGDVWKDMCINDPKVEWYKMVWFPHAIPRHAFVSWLAVQRRLMTQDRVQIWKPNEVMECVFCYKCSDSHNHLFFSCEFTNGIWTEINKRLNIGLSSVWDNIVQEIIIMPMNNNIWSIIRRLVCAAAVYFVWQERNKRMFGEEKRDSEELIKIVTESVRMKLMGLKVKELRSVKEVERIWNVKMQRMIKEYEFMIERGLRQGDPLSPFLFLIVAEALQVSIIKACNKGIFKGLYLANNRGNISPFQFVDDVLFFGEWSRANAKNLIHILHCFEEVFGLKIDLTKSRIFGIGVANEHVTDVAVFAWVYPR</sequence>
<evidence type="ECO:0000259" key="1">
    <source>
        <dbReference type="Pfam" id="PF00078"/>
    </source>
</evidence>
<dbReference type="Gene3D" id="3.60.10.10">
    <property type="entry name" value="Endonuclease/exonuclease/phosphatase"/>
    <property type="match status" value="1"/>
</dbReference>
<keyword evidence="4" id="KW-0548">Nucleotidyltransferase</keyword>
<keyword evidence="4" id="KW-0695">RNA-directed DNA polymerase</keyword>
<dbReference type="SUPFAM" id="SSF56672">
    <property type="entry name" value="DNA/RNA polymerases"/>
    <property type="match status" value="2"/>
</dbReference>
<dbReference type="InterPro" id="IPR005135">
    <property type="entry name" value="Endo/exonuclease/phosphatase"/>
</dbReference>
<accession>A0ABQ5DGB4</accession>
<feature type="domain" description="Reverse transcriptase" evidence="1">
    <location>
        <begin position="384"/>
        <end position="461"/>
    </location>
</feature>
<proteinExistence type="predicted"/>
<evidence type="ECO:0000313" key="5">
    <source>
        <dbReference type="Proteomes" id="UP001151760"/>
    </source>
</evidence>
<dbReference type="InterPro" id="IPR026960">
    <property type="entry name" value="RVT-Znf"/>
</dbReference>
<keyword evidence="5" id="KW-1185">Reference proteome</keyword>
<dbReference type="GO" id="GO:0003964">
    <property type="term" value="F:RNA-directed DNA polymerase activity"/>
    <property type="evidence" value="ECO:0007669"/>
    <property type="project" value="UniProtKB-KW"/>
</dbReference>
<feature type="domain" description="Endonuclease/exonuclease/phosphatase" evidence="2">
    <location>
        <begin position="6"/>
        <end position="233"/>
    </location>
</feature>
<keyword evidence="4" id="KW-0808">Transferase</keyword>
<gene>
    <name evidence="4" type="ORF">Tco_0938151</name>
</gene>
<evidence type="ECO:0000259" key="3">
    <source>
        <dbReference type="Pfam" id="PF13966"/>
    </source>
</evidence>
<dbReference type="Pfam" id="PF00078">
    <property type="entry name" value="RVT_1"/>
    <property type="match status" value="2"/>
</dbReference>
<feature type="domain" description="Reverse transcriptase" evidence="1">
    <location>
        <begin position="933"/>
        <end position="1032"/>
    </location>
</feature>
<protein>
    <submittedName>
        <fullName evidence="4">RNA-directed DNA polymerase, eukaryota, reverse transcriptase zinc-binding domain protein</fullName>
    </submittedName>
</protein>
<reference evidence="4" key="2">
    <citation type="submission" date="2022-01" db="EMBL/GenBank/DDBJ databases">
        <authorList>
            <person name="Yamashiro T."/>
            <person name="Shiraishi A."/>
            <person name="Satake H."/>
            <person name="Nakayama K."/>
        </authorList>
    </citation>
    <scope>NUCLEOTIDE SEQUENCE</scope>
</reference>
<dbReference type="Pfam" id="PF13966">
    <property type="entry name" value="zf-RVT"/>
    <property type="match status" value="1"/>
</dbReference>
<dbReference type="PANTHER" id="PTHR33116">
    <property type="entry name" value="REVERSE TRANSCRIPTASE ZINC-BINDING DOMAIN-CONTAINING PROTEIN-RELATED-RELATED"/>
    <property type="match status" value="1"/>
</dbReference>
<reference evidence="4" key="1">
    <citation type="journal article" date="2022" name="Int. J. Mol. Sci.">
        <title>Draft Genome of Tanacetum Coccineum: Genomic Comparison of Closely Related Tanacetum-Family Plants.</title>
        <authorList>
            <person name="Yamashiro T."/>
            <person name="Shiraishi A."/>
            <person name="Nakayama K."/>
            <person name="Satake H."/>
        </authorList>
    </citation>
    <scope>NUCLEOTIDE SEQUENCE</scope>
</reference>
<dbReference type="EMBL" id="BQNB010015292">
    <property type="protein sequence ID" value="GJT38286.1"/>
    <property type="molecule type" value="Genomic_DNA"/>
</dbReference>
<dbReference type="InterPro" id="IPR043502">
    <property type="entry name" value="DNA/RNA_pol_sf"/>
</dbReference>